<protein>
    <submittedName>
        <fullName evidence="1">Uncharacterized protein</fullName>
    </submittedName>
</protein>
<evidence type="ECO:0000313" key="1">
    <source>
        <dbReference type="EMBL" id="CAG9313430.1"/>
    </source>
</evidence>
<gene>
    <name evidence="1" type="ORF">BSTOLATCC_MIC8765</name>
</gene>
<sequence>MFDQKQIAASELKIVLQADERAADDIWIEMILYLMHLYGFLYGPRLHRWLKHFDIHCQGSKLNAYISEIFNFFINLKLIKYY</sequence>
<dbReference type="EMBL" id="CAJZBQ010000010">
    <property type="protein sequence ID" value="CAG9313430.1"/>
    <property type="molecule type" value="Genomic_DNA"/>
</dbReference>
<evidence type="ECO:0000313" key="2">
    <source>
        <dbReference type="Proteomes" id="UP001162131"/>
    </source>
</evidence>
<dbReference type="Proteomes" id="UP001162131">
    <property type="component" value="Unassembled WGS sequence"/>
</dbReference>
<keyword evidence="2" id="KW-1185">Reference proteome</keyword>
<accession>A0AAU9IHV8</accession>
<comment type="caution">
    <text evidence="1">The sequence shown here is derived from an EMBL/GenBank/DDBJ whole genome shotgun (WGS) entry which is preliminary data.</text>
</comment>
<organism evidence="1 2">
    <name type="scientific">Blepharisma stoltei</name>
    <dbReference type="NCBI Taxonomy" id="1481888"/>
    <lineage>
        <taxon>Eukaryota</taxon>
        <taxon>Sar</taxon>
        <taxon>Alveolata</taxon>
        <taxon>Ciliophora</taxon>
        <taxon>Postciliodesmatophora</taxon>
        <taxon>Heterotrichea</taxon>
        <taxon>Heterotrichida</taxon>
        <taxon>Blepharismidae</taxon>
        <taxon>Blepharisma</taxon>
    </lineage>
</organism>
<name>A0AAU9IHV8_9CILI</name>
<reference evidence="1" key="1">
    <citation type="submission" date="2021-09" db="EMBL/GenBank/DDBJ databases">
        <authorList>
            <consortium name="AG Swart"/>
            <person name="Singh M."/>
            <person name="Singh A."/>
            <person name="Seah K."/>
            <person name="Emmerich C."/>
        </authorList>
    </citation>
    <scope>NUCLEOTIDE SEQUENCE</scope>
    <source>
        <strain evidence="1">ATCC30299</strain>
    </source>
</reference>
<proteinExistence type="predicted"/>
<dbReference type="AlphaFoldDB" id="A0AAU9IHV8"/>